<evidence type="ECO:0000256" key="2">
    <source>
        <dbReference type="ARBA" id="ARBA00010718"/>
    </source>
</evidence>
<dbReference type="CDD" id="cd00326">
    <property type="entry name" value="alpha_CA"/>
    <property type="match status" value="1"/>
</dbReference>
<dbReference type="InterPro" id="IPR001148">
    <property type="entry name" value="CA_dom"/>
</dbReference>
<comment type="catalytic activity">
    <reaction evidence="7 8">
        <text>hydrogencarbonate + H(+) = CO2 + H2O</text>
        <dbReference type="Rhea" id="RHEA:10748"/>
        <dbReference type="ChEBI" id="CHEBI:15377"/>
        <dbReference type="ChEBI" id="CHEBI:15378"/>
        <dbReference type="ChEBI" id="CHEBI:16526"/>
        <dbReference type="ChEBI" id="CHEBI:17544"/>
        <dbReference type="EC" id="4.2.1.1"/>
    </reaction>
</comment>
<evidence type="ECO:0000256" key="5">
    <source>
        <dbReference type="ARBA" id="ARBA00022833"/>
    </source>
</evidence>
<dbReference type="EC" id="4.2.1.1" evidence="3 8"/>
<organism evidence="10 11">
    <name type="scientific">Homarus americanus</name>
    <name type="common">American lobster</name>
    <dbReference type="NCBI Taxonomy" id="6706"/>
    <lineage>
        <taxon>Eukaryota</taxon>
        <taxon>Metazoa</taxon>
        <taxon>Ecdysozoa</taxon>
        <taxon>Arthropoda</taxon>
        <taxon>Crustacea</taxon>
        <taxon>Multicrustacea</taxon>
        <taxon>Malacostraca</taxon>
        <taxon>Eumalacostraca</taxon>
        <taxon>Eucarida</taxon>
        <taxon>Decapoda</taxon>
        <taxon>Pleocyemata</taxon>
        <taxon>Astacidea</taxon>
        <taxon>Nephropoidea</taxon>
        <taxon>Nephropidae</taxon>
        <taxon>Homarus</taxon>
    </lineage>
</organism>
<evidence type="ECO:0000259" key="9">
    <source>
        <dbReference type="PROSITE" id="PS51144"/>
    </source>
</evidence>
<dbReference type="GO" id="GO:0008270">
    <property type="term" value="F:zinc ion binding"/>
    <property type="evidence" value="ECO:0007669"/>
    <property type="project" value="UniProtKB-UniRule"/>
</dbReference>
<sequence>MRLLVLVLCNSHYKVTVEPAQSQLLRVLELPPSPQWSYDDVKSWSKVAPQCLGSKQSPVDFTKVKEFTPAPFVFTNYGLIDTMLENNGHSLNVKLFPDPSNRPAVSGGGLPGTYLLDAFHFHWGTTRDKGSEHLLHGCSFSGEMHFVHVKEEYGTVQEALKHPDGLAVIGVWLEESRFEPEVSSFSQDLISQGDCYFRPVGHGTNPRCNYTPQDHQTATQHWFTYLARMTTLPDDTVTPINLRQLLPFDPSIFYRYNGSLTTPPCTENVMWTVFRRPLLVSPFFFSSLRQLPAKNHNKEKLGHPTNTIGAEYHMVDYEDHLLSGHKYITNNFRPVQPLGDREVLFSYGQKEGNKINSQPGGGGLGVRWAQEISFVMKLTDSRSGPGIVYSQRLTIAVFW</sequence>
<dbReference type="PANTHER" id="PTHR18952">
    <property type="entry name" value="CARBONIC ANHYDRASE"/>
    <property type="match status" value="1"/>
</dbReference>
<proteinExistence type="inferred from homology"/>
<comment type="caution">
    <text evidence="10">The sequence shown here is derived from an EMBL/GenBank/DDBJ whole genome shotgun (WGS) entry which is preliminary data.</text>
</comment>
<keyword evidence="11" id="KW-1185">Reference proteome</keyword>
<evidence type="ECO:0000256" key="3">
    <source>
        <dbReference type="ARBA" id="ARBA00012925"/>
    </source>
</evidence>
<dbReference type="GO" id="GO:0004089">
    <property type="term" value="F:carbonate dehydratase activity"/>
    <property type="evidence" value="ECO:0007669"/>
    <property type="project" value="UniProtKB-UniRule"/>
</dbReference>
<name>A0A8J5JKW9_HOMAM</name>
<comment type="similarity">
    <text evidence="2 8">Belongs to the alpha-carbonic anhydrase family.</text>
</comment>
<evidence type="ECO:0000313" key="11">
    <source>
        <dbReference type="Proteomes" id="UP000747542"/>
    </source>
</evidence>
<dbReference type="PROSITE" id="PS00162">
    <property type="entry name" value="ALPHA_CA_1"/>
    <property type="match status" value="1"/>
</dbReference>
<accession>A0A8J5JKW9</accession>
<reference evidence="10" key="1">
    <citation type="journal article" date="2021" name="Sci. Adv.">
        <title>The American lobster genome reveals insights on longevity, neural, and immune adaptations.</title>
        <authorList>
            <person name="Polinski J.M."/>
            <person name="Zimin A.V."/>
            <person name="Clark K.F."/>
            <person name="Kohn A.B."/>
            <person name="Sadowski N."/>
            <person name="Timp W."/>
            <person name="Ptitsyn A."/>
            <person name="Khanna P."/>
            <person name="Romanova D.Y."/>
            <person name="Williams P."/>
            <person name="Greenwood S.J."/>
            <person name="Moroz L.L."/>
            <person name="Walt D.R."/>
            <person name="Bodnar A.G."/>
        </authorList>
    </citation>
    <scope>NUCLEOTIDE SEQUENCE</scope>
    <source>
        <strain evidence="10">GMGI-L3</strain>
    </source>
</reference>
<dbReference type="EMBL" id="JAHLQT010035785">
    <property type="protein sequence ID" value="KAG7158073.1"/>
    <property type="molecule type" value="Genomic_DNA"/>
</dbReference>
<dbReference type="InterPro" id="IPR018338">
    <property type="entry name" value="Carbonic_anhydrase_a-class_CS"/>
</dbReference>
<dbReference type="AlphaFoldDB" id="A0A8J5JKW9"/>
<evidence type="ECO:0000313" key="10">
    <source>
        <dbReference type="EMBL" id="KAG7158073.1"/>
    </source>
</evidence>
<gene>
    <name evidence="10" type="primary">Ca2-L1</name>
    <name evidence="10" type="ORF">Hamer_G020677</name>
</gene>
<comment type="function">
    <text evidence="1 8">Reversible hydration of carbon dioxide.</text>
</comment>
<dbReference type="SMART" id="SM01057">
    <property type="entry name" value="Carb_anhydrase"/>
    <property type="match status" value="1"/>
</dbReference>
<evidence type="ECO:0000256" key="8">
    <source>
        <dbReference type="RuleBase" id="RU367011"/>
    </source>
</evidence>
<dbReference type="Pfam" id="PF00194">
    <property type="entry name" value="Carb_anhydrase"/>
    <property type="match status" value="2"/>
</dbReference>
<evidence type="ECO:0000256" key="1">
    <source>
        <dbReference type="ARBA" id="ARBA00002904"/>
    </source>
</evidence>
<evidence type="ECO:0000256" key="6">
    <source>
        <dbReference type="ARBA" id="ARBA00023239"/>
    </source>
</evidence>
<dbReference type="SUPFAM" id="SSF51069">
    <property type="entry name" value="Carbonic anhydrase"/>
    <property type="match status" value="1"/>
</dbReference>
<keyword evidence="4 8" id="KW-0479">Metal-binding</keyword>
<dbReference type="Gene3D" id="3.10.200.10">
    <property type="entry name" value="Alpha carbonic anhydrase"/>
    <property type="match status" value="1"/>
</dbReference>
<evidence type="ECO:0000256" key="7">
    <source>
        <dbReference type="ARBA" id="ARBA00048348"/>
    </source>
</evidence>
<feature type="domain" description="Alpha-carbonic anhydrase" evidence="9">
    <location>
        <begin position="34"/>
        <end position="347"/>
    </location>
</feature>
<dbReference type="InterPro" id="IPR023561">
    <property type="entry name" value="Carbonic_anhydrase_a-class"/>
</dbReference>
<dbReference type="InterPro" id="IPR036398">
    <property type="entry name" value="CA_dom_sf"/>
</dbReference>
<evidence type="ECO:0000256" key="4">
    <source>
        <dbReference type="ARBA" id="ARBA00022723"/>
    </source>
</evidence>
<keyword evidence="5 8" id="KW-0862">Zinc</keyword>
<keyword evidence="6 8" id="KW-0456">Lyase</keyword>
<dbReference type="Proteomes" id="UP000747542">
    <property type="component" value="Unassembled WGS sequence"/>
</dbReference>
<dbReference type="GO" id="GO:0005886">
    <property type="term" value="C:plasma membrane"/>
    <property type="evidence" value="ECO:0007669"/>
    <property type="project" value="TreeGrafter"/>
</dbReference>
<dbReference type="PROSITE" id="PS51144">
    <property type="entry name" value="ALPHA_CA_2"/>
    <property type="match status" value="1"/>
</dbReference>
<protein>
    <recommendedName>
        <fullName evidence="3 8">Carbonic anhydrase</fullName>
        <ecNumber evidence="3 8">4.2.1.1</ecNumber>
    </recommendedName>
</protein>
<comment type="cofactor">
    <cofactor evidence="8">
        <name>Zn(2+)</name>
        <dbReference type="ChEBI" id="CHEBI:29105"/>
    </cofactor>
</comment>
<dbReference type="PANTHER" id="PTHR18952:SF265">
    <property type="entry name" value="CARBONIC ANHYDRASE"/>
    <property type="match status" value="1"/>
</dbReference>